<dbReference type="EMBL" id="QPII01000021">
    <property type="protein sequence ID" value="RCV86697.1"/>
    <property type="molecule type" value="Genomic_DNA"/>
</dbReference>
<protein>
    <recommendedName>
        <fullName evidence="3">CopG family transcriptional regulator</fullName>
    </recommendedName>
</protein>
<dbReference type="OrthoDB" id="6172933at2"/>
<dbReference type="Proteomes" id="UP000252405">
    <property type="component" value="Unassembled WGS sequence"/>
</dbReference>
<organism evidence="1 2">
    <name type="scientific">Billgrantia montanilacus</name>
    <dbReference type="NCBI Taxonomy" id="2282305"/>
    <lineage>
        <taxon>Bacteria</taxon>
        <taxon>Pseudomonadati</taxon>
        <taxon>Pseudomonadota</taxon>
        <taxon>Gammaproteobacteria</taxon>
        <taxon>Oceanospirillales</taxon>
        <taxon>Halomonadaceae</taxon>
        <taxon>Billgrantia</taxon>
    </lineage>
</organism>
<dbReference type="AlphaFoldDB" id="A0A368TR43"/>
<accession>A0A368TR43</accession>
<sequence length="71" mass="7907">MPHLLRFPRETESRLDLLCQQTGMSKAELIEQCLGIGLDDLETQLHMEGASKRPVTQTSLDQLLRESGLGA</sequence>
<keyword evidence="2" id="KW-1185">Reference proteome</keyword>
<comment type="caution">
    <text evidence="1">The sequence shown here is derived from an EMBL/GenBank/DDBJ whole genome shotgun (WGS) entry which is preliminary data.</text>
</comment>
<reference evidence="1 2" key="1">
    <citation type="submission" date="2018-07" db="EMBL/GenBank/DDBJ databases">
        <title>Halomonas montanilacus sp. nov., isolated from Lake Pengyan on Tibetan Plateau.</title>
        <authorList>
            <person name="Lu H."/>
            <person name="Xing P."/>
            <person name="Wu Q."/>
        </authorList>
    </citation>
    <scope>NUCLEOTIDE SEQUENCE [LARGE SCALE GENOMIC DNA]</scope>
    <source>
        <strain evidence="1 2">PYC7W</strain>
    </source>
</reference>
<dbReference type="RefSeq" id="WP_114480660.1">
    <property type="nucleotide sequence ID" value="NZ_QPII01000021.1"/>
</dbReference>
<gene>
    <name evidence="1" type="ORF">DU505_19600</name>
</gene>
<evidence type="ECO:0000313" key="2">
    <source>
        <dbReference type="Proteomes" id="UP000252405"/>
    </source>
</evidence>
<evidence type="ECO:0000313" key="1">
    <source>
        <dbReference type="EMBL" id="RCV86697.1"/>
    </source>
</evidence>
<proteinExistence type="predicted"/>
<evidence type="ECO:0008006" key="3">
    <source>
        <dbReference type="Google" id="ProtNLM"/>
    </source>
</evidence>
<name>A0A368TR43_9GAMM</name>